<dbReference type="Proteomes" id="UP000179524">
    <property type="component" value="Unassembled WGS sequence"/>
</dbReference>
<dbReference type="InterPro" id="IPR027396">
    <property type="entry name" value="DsrEFH-like"/>
</dbReference>
<accession>A0A1S2LRJ4</accession>
<dbReference type="OrthoDB" id="9801500at2"/>
<dbReference type="InterPro" id="IPR003787">
    <property type="entry name" value="Sulphur_relay_DsrE/F-like"/>
</dbReference>
<comment type="caution">
    <text evidence="1">The sequence shown here is derived from an EMBL/GenBank/DDBJ whole genome shotgun (WGS) entry which is preliminary data.</text>
</comment>
<dbReference type="AlphaFoldDB" id="A0A1S2LRJ4"/>
<evidence type="ECO:0000313" key="1">
    <source>
        <dbReference type="EMBL" id="OIJ14743.1"/>
    </source>
</evidence>
<keyword evidence="2" id="KW-1185">Reference proteome</keyword>
<protein>
    <submittedName>
        <fullName evidence="1">Transcriptional regulator</fullName>
    </submittedName>
</protein>
<dbReference type="RefSeq" id="WP_071308910.1">
    <property type="nucleotide sequence ID" value="NZ_MLQR01000016.1"/>
</dbReference>
<evidence type="ECO:0000313" key="2">
    <source>
        <dbReference type="Proteomes" id="UP000179524"/>
    </source>
</evidence>
<proteinExistence type="predicted"/>
<sequence>MQDTVILINSQFLGKGDETLGEALLENFFTHLKQNKEMPRALFFINSGVFALTNQSLASLHIKELYNKGIPILACKTCVDYYGIENELTSGDISSMSELIDLAKQYKVITL</sequence>
<dbReference type="EMBL" id="MLQR01000016">
    <property type="protein sequence ID" value="OIJ14743.1"/>
    <property type="molecule type" value="Genomic_DNA"/>
</dbReference>
<dbReference type="Pfam" id="PF02635">
    <property type="entry name" value="DsrE"/>
    <property type="match status" value="1"/>
</dbReference>
<reference evidence="1 2" key="1">
    <citation type="submission" date="2016-10" db="EMBL/GenBank/DDBJ databases">
        <title>Draft genome sequences of four alkaliphilic bacteria belonging to the Anaerobacillus genus.</title>
        <authorList>
            <person name="Bassil N.M."/>
            <person name="Lloyd J.R."/>
        </authorList>
    </citation>
    <scope>NUCLEOTIDE SEQUENCE [LARGE SCALE GENOMIC DNA]</scope>
    <source>
        <strain evidence="1 2">DSM 18345</strain>
    </source>
</reference>
<gene>
    <name evidence="1" type="ORF">BKP37_07120</name>
</gene>
<dbReference type="Gene3D" id="3.40.1260.10">
    <property type="entry name" value="DsrEFH-like"/>
    <property type="match status" value="1"/>
</dbReference>
<dbReference type="SUPFAM" id="SSF75169">
    <property type="entry name" value="DsrEFH-like"/>
    <property type="match status" value="1"/>
</dbReference>
<name>A0A1S2LRJ4_9BACI</name>
<organism evidence="1 2">
    <name type="scientific">Anaerobacillus alkalilacustris</name>
    <dbReference type="NCBI Taxonomy" id="393763"/>
    <lineage>
        <taxon>Bacteria</taxon>
        <taxon>Bacillati</taxon>
        <taxon>Bacillota</taxon>
        <taxon>Bacilli</taxon>
        <taxon>Bacillales</taxon>
        <taxon>Bacillaceae</taxon>
        <taxon>Anaerobacillus</taxon>
    </lineage>
</organism>